<proteinExistence type="predicted"/>
<gene>
    <name evidence="1" type="ORF">LCGC14_2905930</name>
</gene>
<reference evidence="1" key="1">
    <citation type="journal article" date="2015" name="Nature">
        <title>Complex archaea that bridge the gap between prokaryotes and eukaryotes.</title>
        <authorList>
            <person name="Spang A."/>
            <person name="Saw J.H."/>
            <person name="Jorgensen S.L."/>
            <person name="Zaremba-Niedzwiedzka K."/>
            <person name="Martijn J."/>
            <person name="Lind A.E."/>
            <person name="van Eijk R."/>
            <person name="Schleper C."/>
            <person name="Guy L."/>
            <person name="Ettema T.J."/>
        </authorList>
    </citation>
    <scope>NUCLEOTIDE SEQUENCE</scope>
</reference>
<organism evidence="1">
    <name type="scientific">marine sediment metagenome</name>
    <dbReference type="NCBI Taxonomy" id="412755"/>
    <lineage>
        <taxon>unclassified sequences</taxon>
        <taxon>metagenomes</taxon>
        <taxon>ecological metagenomes</taxon>
    </lineage>
</organism>
<accession>A0A0F9A0S9</accession>
<dbReference type="AlphaFoldDB" id="A0A0F9A0S9"/>
<sequence length="101" mass="10792">LNANSDITHNLNAPLSDLLVKVLVSTDGTDANSFEVAPGLDDHNSLSTGNICCGINVGQVDANNILIQTGTNGINIVNTDGTQLPIDTEDWYYKIKVWHIG</sequence>
<evidence type="ECO:0000313" key="1">
    <source>
        <dbReference type="EMBL" id="KKK72229.1"/>
    </source>
</evidence>
<comment type="caution">
    <text evidence="1">The sequence shown here is derived from an EMBL/GenBank/DDBJ whole genome shotgun (WGS) entry which is preliminary data.</text>
</comment>
<dbReference type="EMBL" id="LAZR01057352">
    <property type="protein sequence ID" value="KKK72229.1"/>
    <property type="molecule type" value="Genomic_DNA"/>
</dbReference>
<protein>
    <submittedName>
        <fullName evidence="1">Uncharacterized protein</fullName>
    </submittedName>
</protein>
<name>A0A0F9A0S9_9ZZZZ</name>
<feature type="non-terminal residue" evidence="1">
    <location>
        <position position="1"/>
    </location>
</feature>